<evidence type="ECO:0000256" key="9">
    <source>
        <dbReference type="ARBA" id="ARBA00023002"/>
    </source>
</evidence>
<comment type="cofactor">
    <cofactor evidence="1">
        <name>heme</name>
        <dbReference type="ChEBI" id="CHEBI:30413"/>
    </cofactor>
</comment>
<keyword evidence="5" id="KW-0349">Heme</keyword>
<evidence type="ECO:0000256" key="6">
    <source>
        <dbReference type="ARBA" id="ARBA00022723"/>
    </source>
</evidence>
<dbReference type="AlphaFoldDB" id="A0A6G0XLN9"/>
<evidence type="ECO:0000256" key="5">
    <source>
        <dbReference type="ARBA" id="ARBA00022617"/>
    </source>
</evidence>
<dbReference type="OrthoDB" id="6629170at2759"/>
<protein>
    <submittedName>
        <fullName evidence="13">Putative cytochrome P450 6a13</fullName>
    </submittedName>
</protein>
<proteinExistence type="inferred from homology"/>
<comment type="similarity">
    <text evidence="4">Belongs to the cytochrome P450 family.</text>
</comment>
<comment type="subcellular location">
    <subcellularLocation>
        <location evidence="3">Endoplasmic reticulum membrane</location>
    </subcellularLocation>
    <subcellularLocation>
        <location evidence="2">Microsome membrane</location>
    </subcellularLocation>
</comment>
<accession>A0A6G0XLN9</accession>
<sequence length="91" mass="10634">MKPIPLFGNLTKAFIGLESQYEGFDRIYRQFPDEKICGFYQMKTPYLMIRDPELINAILIKDFAHFTDQGFYLDPSINLLSNGLFFTNGQR</sequence>
<evidence type="ECO:0000256" key="8">
    <source>
        <dbReference type="ARBA" id="ARBA00022848"/>
    </source>
</evidence>
<evidence type="ECO:0000256" key="10">
    <source>
        <dbReference type="ARBA" id="ARBA00023004"/>
    </source>
</evidence>
<organism evidence="13 14">
    <name type="scientific">Aphis craccivora</name>
    <name type="common">Cowpea aphid</name>
    <dbReference type="NCBI Taxonomy" id="307492"/>
    <lineage>
        <taxon>Eukaryota</taxon>
        <taxon>Metazoa</taxon>
        <taxon>Ecdysozoa</taxon>
        <taxon>Arthropoda</taxon>
        <taxon>Hexapoda</taxon>
        <taxon>Insecta</taxon>
        <taxon>Pterygota</taxon>
        <taxon>Neoptera</taxon>
        <taxon>Paraneoptera</taxon>
        <taxon>Hemiptera</taxon>
        <taxon>Sternorrhyncha</taxon>
        <taxon>Aphidomorpha</taxon>
        <taxon>Aphidoidea</taxon>
        <taxon>Aphididae</taxon>
        <taxon>Aphidini</taxon>
        <taxon>Aphis</taxon>
        <taxon>Aphis</taxon>
    </lineage>
</organism>
<dbReference type="GO" id="GO:0005506">
    <property type="term" value="F:iron ion binding"/>
    <property type="evidence" value="ECO:0007669"/>
    <property type="project" value="InterPro"/>
</dbReference>
<dbReference type="GO" id="GO:0020037">
    <property type="term" value="F:heme binding"/>
    <property type="evidence" value="ECO:0007669"/>
    <property type="project" value="InterPro"/>
</dbReference>
<evidence type="ECO:0000256" key="12">
    <source>
        <dbReference type="ARBA" id="ARBA00023136"/>
    </source>
</evidence>
<evidence type="ECO:0000313" key="13">
    <source>
        <dbReference type="EMBL" id="KAF0741274.1"/>
    </source>
</evidence>
<dbReference type="InterPro" id="IPR036396">
    <property type="entry name" value="Cyt_P450_sf"/>
</dbReference>
<dbReference type="EMBL" id="VUJU01007719">
    <property type="protein sequence ID" value="KAF0741274.1"/>
    <property type="molecule type" value="Genomic_DNA"/>
</dbReference>
<evidence type="ECO:0000313" key="14">
    <source>
        <dbReference type="Proteomes" id="UP000478052"/>
    </source>
</evidence>
<keyword evidence="11" id="KW-0503">Monooxygenase</keyword>
<keyword evidence="7" id="KW-0256">Endoplasmic reticulum</keyword>
<keyword evidence="6" id="KW-0479">Metal-binding</keyword>
<reference evidence="13 14" key="1">
    <citation type="submission" date="2019-08" db="EMBL/GenBank/DDBJ databases">
        <title>Whole genome of Aphis craccivora.</title>
        <authorList>
            <person name="Voronova N.V."/>
            <person name="Shulinski R.S."/>
            <person name="Bandarenka Y.V."/>
            <person name="Zhorov D.G."/>
            <person name="Warner D."/>
        </authorList>
    </citation>
    <scope>NUCLEOTIDE SEQUENCE [LARGE SCALE GENOMIC DNA]</scope>
    <source>
        <strain evidence="13">180601</strain>
        <tissue evidence="13">Whole Body</tissue>
    </source>
</reference>
<name>A0A6G0XLN9_APHCR</name>
<comment type="caution">
    <text evidence="13">The sequence shown here is derived from an EMBL/GenBank/DDBJ whole genome shotgun (WGS) entry which is preliminary data.</text>
</comment>
<evidence type="ECO:0000256" key="11">
    <source>
        <dbReference type="ARBA" id="ARBA00023033"/>
    </source>
</evidence>
<dbReference type="Proteomes" id="UP000478052">
    <property type="component" value="Unassembled WGS sequence"/>
</dbReference>
<gene>
    <name evidence="13" type="ORF">FWK35_00023896</name>
</gene>
<evidence type="ECO:0000256" key="1">
    <source>
        <dbReference type="ARBA" id="ARBA00001971"/>
    </source>
</evidence>
<keyword evidence="12" id="KW-0472">Membrane</keyword>
<evidence type="ECO:0000256" key="3">
    <source>
        <dbReference type="ARBA" id="ARBA00004586"/>
    </source>
</evidence>
<keyword evidence="10" id="KW-0408">Iron</keyword>
<keyword evidence="14" id="KW-1185">Reference proteome</keyword>
<evidence type="ECO:0000256" key="2">
    <source>
        <dbReference type="ARBA" id="ARBA00004524"/>
    </source>
</evidence>
<dbReference type="GO" id="GO:0004497">
    <property type="term" value="F:monooxygenase activity"/>
    <property type="evidence" value="ECO:0007669"/>
    <property type="project" value="UniProtKB-KW"/>
</dbReference>
<dbReference type="PANTHER" id="PTHR24292">
    <property type="entry name" value="CYTOCHROME P450"/>
    <property type="match status" value="1"/>
</dbReference>
<dbReference type="GO" id="GO:0005789">
    <property type="term" value="C:endoplasmic reticulum membrane"/>
    <property type="evidence" value="ECO:0007669"/>
    <property type="project" value="UniProtKB-SubCell"/>
</dbReference>
<evidence type="ECO:0000256" key="7">
    <source>
        <dbReference type="ARBA" id="ARBA00022824"/>
    </source>
</evidence>
<dbReference type="Gene3D" id="1.10.630.10">
    <property type="entry name" value="Cytochrome P450"/>
    <property type="match status" value="1"/>
</dbReference>
<dbReference type="PANTHER" id="PTHR24292:SF54">
    <property type="entry name" value="CYP9F3-RELATED"/>
    <property type="match status" value="1"/>
</dbReference>
<keyword evidence="8" id="KW-0492">Microsome</keyword>
<evidence type="ECO:0000256" key="4">
    <source>
        <dbReference type="ARBA" id="ARBA00010617"/>
    </source>
</evidence>
<dbReference type="SUPFAM" id="SSF48264">
    <property type="entry name" value="Cytochrome P450"/>
    <property type="match status" value="1"/>
</dbReference>
<dbReference type="InterPro" id="IPR050476">
    <property type="entry name" value="Insect_CytP450_Detox"/>
</dbReference>
<keyword evidence="9" id="KW-0560">Oxidoreductase</keyword>
<dbReference type="GO" id="GO:0016705">
    <property type="term" value="F:oxidoreductase activity, acting on paired donors, with incorporation or reduction of molecular oxygen"/>
    <property type="evidence" value="ECO:0007669"/>
    <property type="project" value="InterPro"/>
</dbReference>